<dbReference type="AlphaFoldDB" id="A0A9D2TGV8"/>
<feature type="compositionally biased region" description="Polar residues" evidence="1">
    <location>
        <begin position="78"/>
        <end position="94"/>
    </location>
</feature>
<evidence type="ECO:0000256" key="2">
    <source>
        <dbReference type="SAM" id="Phobius"/>
    </source>
</evidence>
<protein>
    <submittedName>
        <fullName evidence="3">Uncharacterized protein</fullName>
    </submittedName>
</protein>
<keyword evidence="2" id="KW-1133">Transmembrane helix</keyword>
<reference evidence="3" key="2">
    <citation type="submission" date="2021-04" db="EMBL/GenBank/DDBJ databases">
        <authorList>
            <person name="Gilroy R."/>
        </authorList>
    </citation>
    <scope>NUCLEOTIDE SEQUENCE</scope>
    <source>
        <strain evidence="3">CHK130-7132</strain>
    </source>
</reference>
<feature type="compositionally biased region" description="Basic and acidic residues" evidence="1">
    <location>
        <begin position="95"/>
        <end position="106"/>
    </location>
</feature>
<evidence type="ECO:0000313" key="3">
    <source>
        <dbReference type="EMBL" id="HJC69519.1"/>
    </source>
</evidence>
<feature type="transmembrane region" description="Helical" evidence="2">
    <location>
        <begin position="25"/>
        <end position="46"/>
    </location>
</feature>
<evidence type="ECO:0000313" key="4">
    <source>
        <dbReference type="Proteomes" id="UP000823854"/>
    </source>
</evidence>
<gene>
    <name evidence="3" type="ORF">H9932_07565</name>
</gene>
<keyword evidence="2" id="KW-0812">Transmembrane</keyword>
<dbReference type="EMBL" id="DWWC01000146">
    <property type="protein sequence ID" value="HJC69519.1"/>
    <property type="molecule type" value="Genomic_DNA"/>
</dbReference>
<name>A0A9D2TGV8_9MICO</name>
<reference evidence="3" key="1">
    <citation type="journal article" date="2021" name="PeerJ">
        <title>Extensive microbial diversity within the chicken gut microbiome revealed by metagenomics and culture.</title>
        <authorList>
            <person name="Gilroy R."/>
            <person name="Ravi A."/>
            <person name="Getino M."/>
            <person name="Pursley I."/>
            <person name="Horton D.L."/>
            <person name="Alikhan N.F."/>
            <person name="Baker D."/>
            <person name="Gharbi K."/>
            <person name="Hall N."/>
            <person name="Watson M."/>
            <person name="Adriaenssens E.M."/>
            <person name="Foster-Nyarko E."/>
            <person name="Jarju S."/>
            <person name="Secka A."/>
            <person name="Antonio M."/>
            <person name="Oren A."/>
            <person name="Chaudhuri R.R."/>
            <person name="La Ragione R."/>
            <person name="Hildebrand F."/>
            <person name="Pallen M.J."/>
        </authorList>
    </citation>
    <scope>NUCLEOTIDE SEQUENCE</scope>
    <source>
        <strain evidence="3">CHK130-7132</strain>
    </source>
</reference>
<comment type="caution">
    <text evidence="3">The sequence shown here is derived from an EMBL/GenBank/DDBJ whole genome shotgun (WGS) entry which is preliminary data.</text>
</comment>
<accession>A0A9D2TGV8</accession>
<dbReference type="Proteomes" id="UP000823854">
    <property type="component" value="Unassembled WGS sequence"/>
</dbReference>
<feature type="region of interest" description="Disordered" evidence="1">
    <location>
        <begin position="71"/>
        <end position="106"/>
    </location>
</feature>
<evidence type="ECO:0000256" key="1">
    <source>
        <dbReference type="SAM" id="MobiDB-lite"/>
    </source>
</evidence>
<sequence length="106" mass="11762">MHPLLAEIAADPSVAMLLADSGDGAAGIAFPFLAGPAVFAAVYIGIYRYYRNTDKRHEFEKKTDVAVGNLRSGDRRVGTNNRQRSRTMSGQNSTDHLERVRRIRVE</sequence>
<keyword evidence="2" id="KW-0472">Membrane</keyword>
<organism evidence="3 4">
    <name type="scientific">Candidatus Brachybacterium intestinipullorum</name>
    <dbReference type="NCBI Taxonomy" id="2838512"/>
    <lineage>
        <taxon>Bacteria</taxon>
        <taxon>Bacillati</taxon>
        <taxon>Actinomycetota</taxon>
        <taxon>Actinomycetes</taxon>
        <taxon>Micrococcales</taxon>
        <taxon>Dermabacteraceae</taxon>
        <taxon>Brachybacterium</taxon>
    </lineage>
</organism>
<proteinExistence type="predicted"/>